<dbReference type="SUPFAM" id="SSF48371">
    <property type="entry name" value="ARM repeat"/>
    <property type="match status" value="1"/>
</dbReference>
<dbReference type="GO" id="GO:0003677">
    <property type="term" value="F:DNA binding"/>
    <property type="evidence" value="ECO:0007669"/>
    <property type="project" value="InterPro"/>
</dbReference>
<reference evidence="3" key="1">
    <citation type="submission" date="2021-01" db="EMBL/GenBank/DDBJ databases">
        <authorList>
            <person name="Corre E."/>
            <person name="Pelletier E."/>
            <person name="Niang G."/>
            <person name="Scheremetjew M."/>
            <person name="Finn R."/>
            <person name="Kale V."/>
            <person name="Holt S."/>
            <person name="Cochrane G."/>
            <person name="Meng A."/>
            <person name="Brown T."/>
            <person name="Cohen L."/>
        </authorList>
    </citation>
    <scope>NUCLEOTIDE SEQUENCE</scope>
    <source>
        <strain evidence="3">CCMP1320</strain>
    </source>
</reference>
<dbReference type="GO" id="GO:0005737">
    <property type="term" value="C:cytoplasm"/>
    <property type="evidence" value="ECO:0007669"/>
    <property type="project" value="TreeGrafter"/>
</dbReference>
<dbReference type="PROSITE" id="PS51363">
    <property type="entry name" value="W2"/>
    <property type="match status" value="1"/>
</dbReference>
<dbReference type="InterPro" id="IPR016024">
    <property type="entry name" value="ARM-type_fold"/>
</dbReference>
<proteinExistence type="predicted"/>
<dbReference type="SMART" id="SM00515">
    <property type="entry name" value="eIF5C"/>
    <property type="match status" value="1"/>
</dbReference>
<evidence type="ECO:0000256" key="1">
    <source>
        <dbReference type="SAM" id="MobiDB-lite"/>
    </source>
</evidence>
<feature type="domain" description="W2" evidence="2">
    <location>
        <begin position="1338"/>
        <end position="1507"/>
    </location>
</feature>
<name>A0A7S3QMI4_DUNTE</name>
<organism evidence="3">
    <name type="scientific">Dunaliella tertiolecta</name>
    <name type="common">Green alga</name>
    <dbReference type="NCBI Taxonomy" id="3047"/>
    <lineage>
        <taxon>Eukaryota</taxon>
        <taxon>Viridiplantae</taxon>
        <taxon>Chlorophyta</taxon>
        <taxon>core chlorophytes</taxon>
        <taxon>Chlorophyceae</taxon>
        <taxon>CS clade</taxon>
        <taxon>Chlamydomonadales</taxon>
        <taxon>Dunaliellaceae</taxon>
        <taxon>Dunaliella</taxon>
    </lineage>
</organism>
<dbReference type="Pfam" id="PF02020">
    <property type="entry name" value="W2"/>
    <property type="match status" value="1"/>
</dbReference>
<dbReference type="SUPFAM" id="SSF52540">
    <property type="entry name" value="P-loop containing nucleoside triphosphate hydrolases"/>
    <property type="match status" value="1"/>
</dbReference>
<dbReference type="InterPro" id="IPR029060">
    <property type="entry name" value="PIN-like_dom_sf"/>
</dbReference>
<evidence type="ECO:0000259" key="2">
    <source>
        <dbReference type="PROSITE" id="PS51363"/>
    </source>
</evidence>
<sequence length="1508" mass="164964">MVFCVNSPANTSVTMGVHGLLSLLNSSKAARQRVCLDGKASAPREKILLVDASAVQFHILQKLDLDWRSQDFNKTLYKEASRFYSGLLQVGLQPLLVLDSACAPGHEETHTQRRVAAHRSGKILGPTSGMVMYHVYKDLGLQVEQSIHSADKLLLALYHKHRSNVFALLTGDTDFAVYGVPKVVMVGNAVVDAGTVTFTILNTLEAWKELSRAAALRNARPGAALPPAMLPDLCKRAQVAALLGNDKSKDVRHRLQARNGQTRKNGGGFSIGAVLSPKMAAFEVLVRDDLPMDLAFFHNTLKMRSFNEQALQEFQEVVQEYVQDDEFARAPTAIEQLKITPASLPWLPEPLVRMLDREPLPGLMLAFASRGFFVPMDVPTPCKALLQDVRRRAASVLAAPGAAVHEFCYITETLQRLLGQGPEGAKAAAGGAAGGQAGPRAVDWFVPSTHLPAAQVVDATGSVSAAEIHRSMSPVGRTMQETAAAVQKACETVGAVDVAPNIAAYYAILLHALEPTAPEAEPGQFRTACRELLLPGVTIYTPEMEEQEFEQEQVPLADGEAAKVVDVGSGLSQDDWNEIDDKGVVNSVKSSTGYKIMGELQPYQPASELQAAALPTSKLFHLFYVLSQKGMHADSWKKVTKACFPTEYADIKADKAKAKELQATPKDTLLQELKAERSTGASYALTWFSRLSNCVEGGGSVKEQAALLLAVMKDAVLGGQGSLQWRSAQVCLEAASPTVKQAAKEEMWSGSNSMIGTGGKAMRYPQQQEIMDMVQEHFEDAKASTSPQPLHVILSTPTGSGKTFTAVMLHLHLLKQHYPDQILVYSVPTKQVLKRVGQECEAHGVIYWTAAKDGNMHQVRRPYSIRTERGDKRTQTSGPIHEQMSMTASQGINSHDIGGGHPSVIIADIDSTAALMKAAREAPPSSFYHSTNLLLYLDEPNMGLQLDPRVYRVVREIMANAPFTTILASATLPPSWDFLPKWWRGRGGAVRASISLEPYGLPMSRLQLLSSTHGMRVQLNMLQLFRSYVEFHQAVSTNQRLRVLLVRHLSPKQANQLLLMQGRESADNGAVPESEEDLVTLFGREVSSLRESLEPQLVDMSAQQFEQLRNVDWAERPEYAPGGLLAAQSTQGVTLIATLHPREVALEVAGIRNRAAWGDAVRAMRAKISEAVQAQRQQAKEQQRSRKDEDGPPLGGEDTGSPMVTLRMGLKVDIEDTQGTDIDTLVMLSKGVAYASSGVDQDPLVKRLYQQALLRVPEKAGKQPPLTRLVVDYSGIYGTDCPSVDTIIMHPSLGRLLSFDDHLQFIGRLRRDGVAIYPSLSMLRSATTGLRSDARDTELLGEARSEAMRDALAPLLTADPPKSATEVLAEAQAKKSDGDMADGNALCGAWAALISGLKEKSPDELKKELIRRAKAYAKVLGAFANSGKVELSLLKYMQRLCFQAEKHLEPHFALMLRVLYEVDVLSEDAILHWYHKGSDPAGRDVFLPQTEALVKWLEEESEEEEESD</sequence>
<accession>A0A7S3QMI4</accession>
<feature type="compositionally biased region" description="Basic and acidic residues" evidence="1">
    <location>
        <begin position="1178"/>
        <end position="1190"/>
    </location>
</feature>
<feature type="region of interest" description="Disordered" evidence="1">
    <location>
        <begin position="1172"/>
        <end position="1203"/>
    </location>
</feature>
<dbReference type="Pfam" id="PF04851">
    <property type="entry name" value="ResIII"/>
    <property type="match status" value="1"/>
</dbReference>
<dbReference type="InterPro" id="IPR027417">
    <property type="entry name" value="P-loop_NTPase"/>
</dbReference>
<dbReference type="PANTHER" id="PTHR14208:SF2">
    <property type="entry name" value="PROTEIN KRASAVIETZ"/>
    <property type="match status" value="1"/>
</dbReference>
<dbReference type="Gene3D" id="3.40.50.300">
    <property type="entry name" value="P-loop containing nucleotide triphosphate hydrolases"/>
    <property type="match status" value="1"/>
</dbReference>
<dbReference type="InterPro" id="IPR003307">
    <property type="entry name" value="W2_domain"/>
</dbReference>
<dbReference type="InterPro" id="IPR051245">
    <property type="entry name" value="eIF5-mimic_regulator"/>
</dbReference>
<evidence type="ECO:0000313" key="3">
    <source>
        <dbReference type="EMBL" id="CAE0487432.1"/>
    </source>
</evidence>
<protein>
    <recommendedName>
        <fullName evidence="2">W2 domain-containing protein</fullName>
    </recommendedName>
</protein>
<dbReference type="SUPFAM" id="SSF88723">
    <property type="entry name" value="PIN domain-like"/>
    <property type="match status" value="1"/>
</dbReference>
<gene>
    <name evidence="3" type="ORF">DTER00134_LOCUS2478</name>
</gene>
<dbReference type="PANTHER" id="PTHR14208">
    <property type="entry name" value="BASIC LEUCINE ZIPPER AND W2 DOMAIN-CONTAINING PROTEIN"/>
    <property type="match status" value="1"/>
</dbReference>
<dbReference type="EMBL" id="HBIP01005018">
    <property type="protein sequence ID" value="CAE0487432.1"/>
    <property type="molecule type" value="Transcribed_RNA"/>
</dbReference>
<dbReference type="Gene3D" id="1.25.40.180">
    <property type="match status" value="1"/>
</dbReference>
<dbReference type="Gene3D" id="3.40.50.1010">
    <property type="entry name" value="5'-nuclease"/>
    <property type="match status" value="1"/>
</dbReference>
<dbReference type="GO" id="GO:0005524">
    <property type="term" value="F:ATP binding"/>
    <property type="evidence" value="ECO:0007669"/>
    <property type="project" value="InterPro"/>
</dbReference>
<dbReference type="GO" id="GO:0016020">
    <property type="term" value="C:membrane"/>
    <property type="evidence" value="ECO:0007669"/>
    <property type="project" value="TreeGrafter"/>
</dbReference>
<dbReference type="InterPro" id="IPR006935">
    <property type="entry name" value="Helicase/UvrB_N"/>
</dbReference>
<dbReference type="GO" id="GO:0016787">
    <property type="term" value="F:hydrolase activity"/>
    <property type="evidence" value="ECO:0007669"/>
    <property type="project" value="InterPro"/>
</dbReference>